<proteinExistence type="predicted"/>
<protein>
    <submittedName>
        <fullName evidence="1">Uncharacterized protein</fullName>
    </submittedName>
</protein>
<evidence type="ECO:0000313" key="1">
    <source>
        <dbReference type="EMBL" id="KAI2393127.1"/>
    </source>
</evidence>
<dbReference type="EMBL" id="JALBCA010000003">
    <property type="protein sequence ID" value="KAI2393127.1"/>
    <property type="molecule type" value="Genomic_DNA"/>
</dbReference>
<gene>
    <name evidence="1" type="ORF">LOY88_000185</name>
</gene>
<name>A0ACB8V5L9_9EURO</name>
<accession>A0ACB8V5L9</accession>
<sequence>MSLPNLAKDVEQYSSKLIPFIENVPKYAHDIALILSQSFAISGHLRILHALRYSTAYESSFQKVTDDLRVVYSIIRYSAKEISSGIEEMKRTAKGVVTPDEYQRTWSRLWSLFSSQSGEPVDETMMARLRTDFNTILLAQIKSEEQQRQQQQWKEMPSNPKTHKRPSPARLRPSPPTPEIPPPPPPPPSPPALPPRSKPSTPQTKPPKAAQKAARMARPSSFERGWPELDSDSSEDEVHFSSPNENSALSASSYVNSDFVDHWTLDVFGQHIDSSAPLNRSGEGSGCYACPVMDAREKLEKEYEELCQLDFPGKPQISISFFLRDRDHRTKVLCTVYTSKTRTVYSAMPITKLEIYRDGSSLQLCVRHSEGKDGLYLWAGLQFSSMEKMVVFYCSFLALRGQDGSGPIKKFLDYELKDELYVFGGKIFDDNYIHALRIYRDHDTKAIRLQASIHEGDLEWVPVWTAFIQHYLKKKNWMRRSGNKIYLSKLQRVIFIDSSDYSPQITREGEHVLSFTSEDDANSFEYRINDLIDFGTKQKKGR</sequence>
<organism evidence="1">
    <name type="scientific">Ophidiomyces ophidiicola</name>
    <dbReference type="NCBI Taxonomy" id="1387563"/>
    <lineage>
        <taxon>Eukaryota</taxon>
        <taxon>Fungi</taxon>
        <taxon>Dikarya</taxon>
        <taxon>Ascomycota</taxon>
        <taxon>Pezizomycotina</taxon>
        <taxon>Eurotiomycetes</taxon>
        <taxon>Eurotiomycetidae</taxon>
        <taxon>Onygenales</taxon>
        <taxon>Onygenaceae</taxon>
        <taxon>Ophidiomyces</taxon>
    </lineage>
</organism>
<reference evidence="1" key="1">
    <citation type="journal article" date="2022" name="bioRxiv">
        <title>Population genetic analysis of Ophidiomyces ophidiicola, the causative agent of snake fungal disease, indicates recent introductions to the USA.</title>
        <authorList>
            <person name="Ladner J.T."/>
            <person name="Palmer J.M."/>
            <person name="Ettinger C.L."/>
            <person name="Stajich J.E."/>
            <person name="Farrell T.M."/>
            <person name="Glorioso B.M."/>
            <person name="Lawson B."/>
            <person name="Price S.J."/>
            <person name="Stengle A.G."/>
            <person name="Grear D.A."/>
            <person name="Lorch J.M."/>
        </authorList>
    </citation>
    <scope>NUCLEOTIDE SEQUENCE</scope>
    <source>
        <strain evidence="1">NWHC 24266-5</strain>
    </source>
</reference>
<comment type="caution">
    <text evidence="1">The sequence shown here is derived from an EMBL/GenBank/DDBJ whole genome shotgun (WGS) entry which is preliminary data.</text>
</comment>